<dbReference type="PANTHER" id="PTHR11487">
    <property type="entry name" value="THIOESTERASE"/>
    <property type="match status" value="1"/>
</dbReference>
<dbReference type="SUPFAM" id="SSF53474">
    <property type="entry name" value="alpha/beta-Hydrolases"/>
    <property type="match status" value="1"/>
</dbReference>
<comment type="caution">
    <text evidence="4">The sequence shown here is derived from an EMBL/GenBank/DDBJ whole genome shotgun (WGS) entry which is preliminary data.</text>
</comment>
<dbReference type="EMBL" id="JACHNH010000001">
    <property type="protein sequence ID" value="MBB4765012.1"/>
    <property type="molecule type" value="Genomic_DNA"/>
</dbReference>
<keyword evidence="5" id="KW-1185">Reference proteome</keyword>
<evidence type="ECO:0000259" key="3">
    <source>
        <dbReference type="Pfam" id="PF00975"/>
    </source>
</evidence>
<dbReference type="GO" id="GO:0008610">
    <property type="term" value="P:lipid biosynthetic process"/>
    <property type="evidence" value="ECO:0007669"/>
    <property type="project" value="TreeGrafter"/>
</dbReference>
<evidence type="ECO:0000313" key="4">
    <source>
        <dbReference type="EMBL" id="MBB4765012.1"/>
    </source>
</evidence>
<protein>
    <submittedName>
        <fullName evidence="4">Surfactin synthase thioesterase subunit</fullName>
    </submittedName>
</protein>
<feature type="domain" description="Thioesterase" evidence="3">
    <location>
        <begin position="18"/>
        <end position="232"/>
    </location>
</feature>
<sequence>MTEPWFWARQERPAAVTRLVCLPYAGGIASAYRTWESLVPRHMEVCPVELPGHGARMSEEPFHRLQPLVHALADALEPLLDRPCALFGHSMGGLVAFELARLLRRRGWPAPCHLFISATPAPLRRRDPVGGHDASDAGLKARLRTLNGTPHEVLENDELMALALPVLRADFAVLETYEYQEEPPLKVPITVFGGIDDRTVRPQELEGWRAQSTSSRVRLLPGDHFFIHDLAPELMGLVVEHLTMRWPHIVRGGRAKASIGAERLPAGDLEYVAQVDLACGQRDGLGAGESHSGHPSELGPQPDE</sequence>
<feature type="region of interest" description="Disordered" evidence="2">
    <location>
        <begin position="283"/>
        <end position="304"/>
    </location>
</feature>
<dbReference type="RefSeq" id="WP_184996138.1">
    <property type="nucleotide sequence ID" value="NZ_BOMK01000025.1"/>
</dbReference>
<dbReference type="InterPro" id="IPR012223">
    <property type="entry name" value="TEII"/>
</dbReference>
<evidence type="ECO:0000256" key="2">
    <source>
        <dbReference type="SAM" id="MobiDB-lite"/>
    </source>
</evidence>
<evidence type="ECO:0000256" key="1">
    <source>
        <dbReference type="ARBA" id="ARBA00007169"/>
    </source>
</evidence>
<gene>
    <name evidence="4" type="ORF">BJ971_005568</name>
</gene>
<comment type="similarity">
    <text evidence="1">Belongs to the thioesterase family.</text>
</comment>
<evidence type="ECO:0000313" key="5">
    <source>
        <dbReference type="Proteomes" id="UP000578112"/>
    </source>
</evidence>
<dbReference type="AlphaFoldDB" id="A0A7W7I220"/>
<dbReference type="Proteomes" id="UP000578112">
    <property type="component" value="Unassembled WGS sequence"/>
</dbReference>
<accession>A0A7W7I220</accession>
<dbReference type="Gene3D" id="3.40.50.1820">
    <property type="entry name" value="alpha/beta hydrolase"/>
    <property type="match status" value="1"/>
</dbReference>
<dbReference type="PANTHER" id="PTHR11487:SF0">
    <property type="entry name" value="S-ACYL FATTY ACID SYNTHASE THIOESTERASE, MEDIUM CHAIN"/>
    <property type="match status" value="1"/>
</dbReference>
<dbReference type="Pfam" id="PF00975">
    <property type="entry name" value="Thioesterase"/>
    <property type="match status" value="1"/>
</dbReference>
<dbReference type="InterPro" id="IPR029058">
    <property type="entry name" value="AB_hydrolase_fold"/>
</dbReference>
<name>A0A7W7I220_9ACTN</name>
<proteinExistence type="inferred from homology"/>
<dbReference type="InterPro" id="IPR001031">
    <property type="entry name" value="Thioesterase"/>
</dbReference>
<reference evidence="4 5" key="1">
    <citation type="submission" date="2020-08" db="EMBL/GenBank/DDBJ databases">
        <title>Sequencing the genomes of 1000 actinobacteria strains.</title>
        <authorList>
            <person name="Klenk H.-P."/>
        </authorList>
    </citation>
    <scope>NUCLEOTIDE SEQUENCE [LARGE SCALE GENOMIC DNA]</scope>
    <source>
        <strain evidence="4 5">DSM 43149</strain>
    </source>
</reference>
<organism evidence="4 5">
    <name type="scientific">Actinoplanes digitatis</name>
    <dbReference type="NCBI Taxonomy" id="1868"/>
    <lineage>
        <taxon>Bacteria</taxon>
        <taxon>Bacillati</taxon>
        <taxon>Actinomycetota</taxon>
        <taxon>Actinomycetes</taxon>
        <taxon>Micromonosporales</taxon>
        <taxon>Micromonosporaceae</taxon>
        <taxon>Actinoplanes</taxon>
    </lineage>
</organism>